<dbReference type="InterPro" id="IPR000979">
    <property type="entry name" value="Phosphodiesterase_MJ0936/Vps29"/>
</dbReference>
<dbReference type="Pfam" id="PF12850">
    <property type="entry name" value="Metallophos_2"/>
    <property type="match status" value="1"/>
</dbReference>
<dbReference type="SUPFAM" id="SSF56300">
    <property type="entry name" value="Metallo-dependent phosphatases"/>
    <property type="match status" value="1"/>
</dbReference>
<feature type="domain" description="Calcineurin-like phosphoesterase" evidence="3">
    <location>
        <begin position="4"/>
        <end position="140"/>
    </location>
</feature>
<protein>
    <recommendedName>
        <fullName evidence="2">Phosphoesterase</fullName>
        <ecNumber evidence="2">3.1.4.-</ecNumber>
    </recommendedName>
</protein>
<dbReference type="OrthoDB" id="9785951at2"/>
<dbReference type="GO" id="GO:0046872">
    <property type="term" value="F:metal ion binding"/>
    <property type="evidence" value="ECO:0007669"/>
    <property type="project" value="UniProtKB-KW"/>
</dbReference>
<comment type="similarity">
    <text evidence="1 2">Belongs to the metallophosphoesterase superfamily. YfcE family.</text>
</comment>
<dbReference type="PANTHER" id="PTHR11124">
    <property type="entry name" value="VACUOLAR SORTING PROTEIN VPS29"/>
    <property type="match status" value="1"/>
</dbReference>
<evidence type="ECO:0000313" key="4">
    <source>
        <dbReference type="Proteomes" id="UP000675920"/>
    </source>
</evidence>
<name>A0A8B6X819_9BURK</name>
<dbReference type="NCBIfam" id="TIGR00040">
    <property type="entry name" value="yfcE"/>
    <property type="match status" value="1"/>
</dbReference>
<dbReference type="AlphaFoldDB" id="A0A8B6X819"/>
<keyword evidence="2" id="KW-0479">Metal-binding</keyword>
<organism evidence="4 5">
    <name type="scientific">Derxia gummosa DSM 723</name>
    <dbReference type="NCBI Taxonomy" id="1121388"/>
    <lineage>
        <taxon>Bacteria</taxon>
        <taxon>Pseudomonadati</taxon>
        <taxon>Pseudomonadota</taxon>
        <taxon>Betaproteobacteria</taxon>
        <taxon>Burkholderiales</taxon>
        <taxon>Alcaligenaceae</taxon>
        <taxon>Derxia</taxon>
    </lineage>
</organism>
<sequence length="166" mass="17602">MPTLGLISDTHNLVRPEALAALAGCDAIVHAGDICRPEVLAALGRIAPVTVVRGNNDRGDWARAIPEWATLDLGGVRVFVVHDEADLRRFPQHVGARVIVTGHSHRPTLFEEDGVLHVNPGSAGPRRFTLPIALARLRIEAGADGAVLAVEFVNLVGEAAVPVATR</sequence>
<dbReference type="InterPro" id="IPR024654">
    <property type="entry name" value="Calcineurin-like_PHP_lpxH"/>
</dbReference>
<comment type="cofactor">
    <cofactor evidence="2">
        <name>a divalent metal cation</name>
        <dbReference type="ChEBI" id="CHEBI:60240"/>
    </cofactor>
</comment>
<evidence type="ECO:0000256" key="2">
    <source>
        <dbReference type="RuleBase" id="RU362039"/>
    </source>
</evidence>
<dbReference type="GO" id="GO:0016787">
    <property type="term" value="F:hydrolase activity"/>
    <property type="evidence" value="ECO:0007669"/>
    <property type="project" value="UniProtKB-UniRule"/>
</dbReference>
<dbReference type="Gene3D" id="3.60.21.10">
    <property type="match status" value="1"/>
</dbReference>
<evidence type="ECO:0000256" key="1">
    <source>
        <dbReference type="ARBA" id="ARBA00008950"/>
    </source>
</evidence>
<dbReference type="EC" id="3.1.4.-" evidence="2"/>
<accession>A0A8B6X819</accession>
<reference evidence="5" key="2">
    <citation type="submission" date="2025-08" db="UniProtKB">
        <authorList>
            <consortium name="RefSeq"/>
        </authorList>
    </citation>
    <scope>IDENTIFICATION</scope>
</reference>
<proteinExistence type="inferred from homology"/>
<evidence type="ECO:0000313" key="5">
    <source>
        <dbReference type="RefSeq" id="WP_034412003.1"/>
    </source>
</evidence>
<dbReference type="InterPro" id="IPR029052">
    <property type="entry name" value="Metallo-depent_PP-like"/>
</dbReference>
<dbReference type="RefSeq" id="WP_034412003.1">
    <property type="nucleotide sequence ID" value="NZ_AXWS01000015.1"/>
</dbReference>
<reference evidence="5" key="1">
    <citation type="journal article" date="2015" name="Biochem. J.">
        <title>Metallophosphoesterases: structural fidelity with functional promiscuity.</title>
        <authorList>
            <person name="Matange N."/>
            <person name="Podobnik M."/>
            <person name="Visweswariah S.S."/>
        </authorList>
    </citation>
    <scope>NUCLEOTIDE SEQUENCE</scope>
</reference>
<dbReference type="Proteomes" id="UP000675920">
    <property type="component" value="Unplaced"/>
</dbReference>
<keyword evidence="4" id="KW-1185">Reference proteome</keyword>
<evidence type="ECO:0000259" key="3">
    <source>
        <dbReference type="Pfam" id="PF12850"/>
    </source>
</evidence>